<accession>A0A6J1HS42</accession>
<evidence type="ECO:0000313" key="2">
    <source>
        <dbReference type="Proteomes" id="UP000504608"/>
    </source>
</evidence>
<dbReference type="PROSITE" id="PS51806">
    <property type="entry name" value="DOG1"/>
    <property type="match status" value="1"/>
</dbReference>
<keyword evidence="2" id="KW-1185">Reference proteome</keyword>
<sequence length="270" mass="31220">MSANTMSSNLERETFREFFENWLVEQNQYLSELISLAKANDANPTCSNDVDMLIKRVMECYEHYYKVKSHWIDQDAMAMLKPTWISSLEDTFLWLGGWRPSMAFHLLYSKSGLQLEGRLPELIQGLSTGDLADLSYEQIMKTDTLQRATIKKEREISEEMAKYQETIADPSMVELAHVASESKRERGESSGECMTRMEEQLTVALERREDGLKEIVKMADELRLTTLKEILGILTKSQTVHFFIAAAELHLRIHEWGLQRDCGRRSKEPN</sequence>
<dbReference type="OrthoDB" id="542841at2759"/>
<dbReference type="GO" id="GO:0006351">
    <property type="term" value="P:DNA-templated transcription"/>
    <property type="evidence" value="ECO:0007669"/>
    <property type="project" value="InterPro"/>
</dbReference>
<reference evidence="3" key="1">
    <citation type="submission" date="2025-08" db="UniProtKB">
        <authorList>
            <consortium name="RefSeq"/>
        </authorList>
    </citation>
    <scope>IDENTIFICATION</scope>
    <source>
        <tissue evidence="3">Young leaves</tissue>
    </source>
</reference>
<dbReference type="KEGG" id="cmax:111466082"/>
<dbReference type="RefSeq" id="XP_022966428.1">
    <property type="nucleotide sequence ID" value="XM_023110660.1"/>
</dbReference>
<dbReference type="InterPro" id="IPR025422">
    <property type="entry name" value="TGA_domain"/>
</dbReference>
<dbReference type="PANTHER" id="PTHR46354:SF4">
    <property type="entry name" value="PROTEIN DOG1-LIKE 3"/>
    <property type="match status" value="1"/>
</dbReference>
<proteinExistence type="predicted"/>
<organism evidence="2 3">
    <name type="scientific">Cucurbita maxima</name>
    <name type="common">Pumpkin</name>
    <name type="synonym">Winter squash</name>
    <dbReference type="NCBI Taxonomy" id="3661"/>
    <lineage>
        <taxon>Eukaryota</taxon>
        <taxon>Viridiplantae</taxon>
        <taxon>Streptophyta</taxon>
        <taxon>Embryophyta</taxon>
        <taxon>Tracheophyta</taxon>
        <taxon>Spermatophyta</taxon>
        <taxon>Magnoliopsida</taxon>
        <taxon>eudicotyledons</taxon>
        <taxon>Gunneridae</taxon>
        <taxon>Pentapetalae</taxon>
        <taxon>rosids</taxon>
        <taxon>fabids</taxon>
        <taxon>Cucurbitales</taxon>
        <taxon>Cucurbitaceae</taxon>
        <taxon>Cucurbiteae</taxon>
        <taxon>Cucurbita</taxon>
    </lineage>
</organism>
<protein>
    <submittedName>
        <fullName evidence="3">Protein DOG1-like 4</fullName>
    </submittedName>
</protein>
<dbReference type="InterPro" id="IPR051886">
    <property type="entry name" value="Seed_Dev/Stress_Resp_Reg"/>
</dbReference>
<dbReference type="GO" id="GO:0043565">
    <property type="term" value="F:sequence-specific DNA binding"/>
    <property type="evidence" value="ECO:0007669"/>
    <property type="project" value="InterPro"/>
</dbReference>
<feature type="domain" description="DOG1" evidence="1">
    <location>
        <begin position="12"/>
        <end position="263"/>
    </location>
</feature>
<name>A0A6J1HS42_CUCMA</name>
<evidence type="ECO:0000313" key="3">
    <source>
        <dbReference type="RefSeq" id="XP_022966428.1"/>
    </source>
</evidence>
<evidence type="ECO:0000259" key="1">
    <source>
        <dbReference type="PROSITE" id="PS51806"/>
    </source>
</evidence>
<dbReference type="Pfam" id="PF14144">
    <property type="entry name" value="DOG1"/>
    <property type="match status" value="1"/>
</dbReference>
<dbReference type="PANTHER" id="PTHR46354">
    <property type="entry name" value="DOG1 DOMAIN-CONTAINING PROTEIN"/>
    <property type="match status" value="1"/>
</dbReference>
<dbReference type="AlphaFoldDB" id="A0A6J1HS42"/>
<gene>
    <name evidence="3" type="primary">LOC111466082</name>
</gene>
<dbReference type="GeneID" id="111466082"/>
<dbReference type="Proteomes" id="UP000504608">
    <property type="component" value="Unplaced"/>
</dbReference>